<evidence type="ECO:0000256" key="1">
    <source>
        <dbReference type="SAM" id="MobiDB-lite"/>
    </source>
</evidence>
<protein>
    <submittedName>
        <fullName evidence="2">Uncharacterized protein</fullName>
    </submittedName>
</protein>
<name>A0A5B9M9K5_9BACT</name>
<dbReference type="EMBL" id="CP036264">
    <property type="protein sequence ID" value="QEF97363.1"/>
    <property type="molecule type" value="Genomic_DNA"/>
</dbReference>
<reference evidence="2 3" key="1">
    <citation type="submission" date="2019-02" db="EMBL/GenBank/DDBJ databases">
        <title>Planctomycetal bacteria perform biofilm scaping via a novel small molecule.</title>
        <authorList>
            <person name="Jeske O."/>
            <person name="Boedeker C."/>
            <person name="Wiegand S."/>
            <person name="Breitling P."/>
            <person name="Kallscheuer N."/>
            <person name="Jogler M."/>
            <person name="Rohde M."/>
            <person name="Petersen J."/>
            <person name="Medema M.H."/>
            <person name="Surup F."/>
            <person name="Jogler C."/>
        </authorList>
    </citation>
    <scope>NUCLEOTIDE SEQUENCE [LARGE SCALE GENOMIC DNA]</scope>
    <source>
        <strain evidence="2 3">Mal15</strain>
    </source>
</reference>
<dbReference type="KEGG" id="smam:Mal15_14030"/>
<accession>A0A5B9M9K5</accession>
<evidence type="ECO:0000313" key="2">
    <source>
        <dbReference type="EMBL" id="QEF97363.1"/>
    </source>
</evidence>
<feature type="compositionally biased region" description="Basic and acidic residues" evidence="1">
    <location>
        <begin position="103"/>
        <end position="113"/>
    </location>
</feature>
<feature type="region of interest" description="Disordered" evidence="1">
    <location>
        <begin position="86"/>
        <end position="113"/>
    </location>
</feature>
<proteinExistence type="predicted"/>
<dbReference type="Proteomes" id="UP000321353">
    <property type="component" value="Chromosome"/>
</dbReference>
<dbReference type="RefSeq" id="WP_147867056.1">
    <property type="nucleotide sequence ID" value="NZ_CP036264.1"/>
</dbReference>
<sequence length="113" mass="12877">MKQFDWIVGCFSTRQKSLRVYNRGISQARQGKHDVTIQHYATVIGNSAVPEDVKAMSPFNRTLAYANVDDSRGATDLNMVLKMRDAPPHMKTGATRKLARMQQRAERRSRSHD</sequence>
<gene>
    <name evidence="2" type="ORF">Mal15_14030</name>
</gene>
<keyword evidence="3" id="KW-1185">Reference proteome</keyword>
<organism evidence="2 3">
    <name type="scientific">Stieleria maiorica</name>
    <dbReference type="NCBI Taxonomy" id="2795974"/>
    <lineage>
        <taxon>Bacteria</taxon>
        <taxon>Pseudomonadati</taxon>
        <taxon>Planctomycetota</taxon>
        <taxon>Planctomycetia</taxon>
        <taxon>Pirellulales</taxon>
        <taxon>Pirellulaceae</taxon>
        <taxon>Stieleria</taxon>
    </lineage>
</organism>
<dbReference type="AlphaFoldDB" id="A0A5B9M9K5"/>
<evidence type="ECO:0000313" key="3">
    <source>
        <dbReference type="Proteomes" id="UP000321353"/>
    </source>
</evidence>